<name>A0ABV7EDQ9_9SPHN</name>
<feature type="chain" id="PRO_5047263445" evidence="1">
    <location>
        <begin position="23"/>
        <end position="451"/>
    </location>
</feature>
<accession>A0ABV7EDQ9</accession>
<organism evidence="2 3">
    <name type="scientific">Alteraurantiacibacter lauratis</name>
    <dbReference type="NCBI Taxonomy" id="2054627"/>
    <lineage>
        <taxon>Bacteria</taxon>
        <taxon>Pseudomonadati</taxon>
        <taxon>Pseudomonadota</taxon>
        <taxon>Alphaproteobacteria</taxon>
        <taxon>Sphingomonadales</taxon>
        <taxon>Erythrobacteraceae</taxon>
        <taxon>Alteraurantiacibacter</taxon>
    </lineage>
</organism>
<evidence type="ECO:0000313" key="3">
    <source>
        <dbReference type="Proteomes" id="UP001595378"/>
    </source>
</evidence>
<dbReference type="PROSITE" id="PS51257">
    <property type="entry name" value="PROKAR_LIPOPROTEIN"/>
    <property type="match status" value="1"/>
</dbReference>
<protein>
    <submittedName>
        <fullName evidence="2">Uncharacterized protein</fullName>
    </submittedName>
</protein>
<dbReference type="EMBL" id="JBHRSU010000001">
    <property type="protein sequence ID" value="MFC3099721.1"/>
    <property type="molecule type" value="Genomic_DNA"/>
</dbReference>
<keyword evidence="3" id="KW-1185">Reference proteome</keyword>
<gene>
    <name evidence="2" type="ORF">ACFODK_02315</name>
</gene>
<proteinExistence type="predicted"/>
<comment type="caution">
    <text evidence="2">The sequence shown here is derived from an EMBL/GenBank/DDBJ whole genome shotgun (WGS) entry which is preliminary data.</text>
</comment>
<keyword evidence="1" id="KW-0732">Signal</keyword>
<dbReference type="Proteomes" id="UP001595378">
    <property type="component" value="Unassembled WGS sequence"/>
</dbReference>
<sequence length="451" mass="48733">MNRSAGLGAALACVLAACSASAETVPLRGATIGADGYATIIDAPPAPFAPVLPGEPEPPTPDQVAAQEQFRRVADFQNAVREDVDALTERLRRDEAGNFVSVYYDNEGDPSVVFQFLREGPGTLRRYSDNPRFFGKTVRFSQEELMAAADFMWATFRDDRVLQSTGIGRNEVEARVAVSREDFLALVKRKGVEIPPSVNLVFGAAPVVPLVAPPRAAASDPALPREIARLLRIFPRDDRVPGPVHDIESQVKVVLRDGCFRAPEHRDALVLFPYGASLFVDSEGYLAYGQTEAPGYARVGETVSFHGSPREVTTATLVDPIHAACGPGKVIKIEGLESAAASNAQHASDDRMNALRHLIEGYGLSRRQAEAAMAFLERRQAAQPPQVGPDGTRFPPVPASLMANAPPPPVMDASQCPRGTKLSFGLCRTPEGYIRPLPKWLAEFLEQEGGQ</sequence>
<feature type="signal peptide" evidence="1">
    <location>
        <begin position="1"/>
        <end position="22"/>
    </location>
</feature>
<evidence type="ECO:0000256" key="1">
    <source>
        <dbReference type="SAM" id="SignalP"/>
    </source>
</evidence>
<reference evidence="3" key="1">
    <citation type="journal article" date="2019" name="Int. J. Syst. Evol. Microbiol.">
        <title>The Global Catalogue of Microorganisms (GCM) 10K type strain sequencing project: providing services to taxonomists for standard genome sequencing and annotation.</title>
        <authorList>
            <consortium name="The Broad Institute Genomics Platform"/>
            <consortium name="The Broad Institute Genome Sequencing Center for Infectious Disease"/>
            <person name="Wu L."/>
            <person name="Ma J."/>
        </authorList>
    </citation>
    <scope>NUCLEOTIDE SEQUENCE [LARGE SCALE GENOMIC DNA]</scope>
    <source>
        <strain evidence="3">KCTC 52606</strain>
    </source>
</reference>
<dbReference type="RefSeq" id="WP_336917037.1">
    <property type="nucleotide sequence ID" value="NZ_JBANRN010000001.1"/>
</dbReference>
<evidence type="ECO:0000313" key="2">
    <source>
        <dbReference type="EMBL" id="MFC3099721.1"/>
    </source>
</evidence>